<dbReference type="PANTHER" id="PTHR12904:SF23">
    <property type="entry name" value="PROTEIN ZER-1 HOMOLOG"/>
    <property type="match status" value="1"/>
</dbReference>
<dbReference type="Pfam" id="PF22964">
    <property type="entry name" value="ZER1-like_2nd"/>
    <property type="match status" value="1"/>
</dbReference>
<dbReference type="InterPro" id="IPR011989">
    <property type="entry name" value="ARM-like"/>
</dbReference>
<sequence>MPRFGLFDDETSPNEPYTPESLLCQCFKFVVRNLDSVFTEDAKGYELEPGQALPREICESLIRHYQLCGYMVNDKFIRLFKDKSSTALRYVRLRNSSITDDGLKTILSHRLVELDIAKCPIITDQSLNALNEYSDRLVSLTVGHGVQLLPDSLVYTLALGPWPDPRGYILRAPNLRKLAIRNLFIHRERHYFPLLLESLPNLQELDLSGCSDVENLEYIVKLKHLTHLTLHNVFKIQDSLPHICKVKTLRHLDISQSSDKMGDYTKENQTLAFIVNSLENLESLDISGTNLAGTGIAVHSATTGTDIPGLASRVDRPLLFLGLYATHHGACRRHDIPAKYISGDANEQQILVAASQYLERPEILQRVLNDLYQLFRYESCQDIHTAMSVVLEAMDRHVTAKHIQISGSATLFYIVKNKEVPPLSNKTKRAIITTLLNGMSVHKNDDTMMRNGCLTLCQFKIPQDVLFEYKRLVTILLHVVSEMEQEGFVQRIGIYLLNSLACQVDGSQKQLLGDLGAIDRMLMIIKDRLKRKVCDDVLEVAWSTLWNVTDETAINCQRFLDSHGMKFFLECLSLFHDKDELMRNMMGLLGNVAEVKQLRPRLMDSTFISVFTNLVESTSDGIEVSYNAAGVLSHMASDGEEAWKADTPREIVLHRMVDNIERWSLNSDRNINYRSFEPILHLAQVYHTPECQHWAIWALANLTTVYPEKYCTLVEAEGGLKILGEVVDDPRPYSRIKELATIVIQKCMAYRVSMVEEPQLDG</sequence>
<dbReference type="SUPFAM" id="SSF52047">
    <property type="entry name" value="RNI-like"/>
    <property type="match status" value="1"/>
</dbReference>
<dbReference type="InterPro" id="IPR016024">
    <property type="entry name" value="ARM-type_fold"/>
</dbReference>
<feature type="domain" description="Protein zer-1 homolog-like C-terminal" evidence="2">
    <location>
        <begin position="393"/>
        <end position="748"/>
    </location>
</feature>
<evidence type="ECO:0008006" key="6">
    <source>
        <dbReference type="Google" id="ProtNLM"/>
    </source>
</evidence>
<dbReference type="InterPro" id="IPR006553">
    <property type="entry name" value="Leu-rich_rpt_Cys-con_subtyp"/>
</dbReference>
<dbReference type="EMBL" id="AP028922">
    <property type="protein sequence ID" value="BET02841.1"/>
    <property type="molecule type" value="Genomic_DNA"/>
</dbReference>
<dbReference type="Gene3D" id="1.25.10.10">
    <property type="entry name" value="Leucine-rich Repeat Variant"/>
    <property type="match status" value="1"/>
</dbReference>
<dbReference type="SUPFAM" id="SSF48371">
    <property type="entry name" value="ARM repeat"/>
    <property type="match status" value="1"/>
</dbReference>
<dbReference type="PANTHER" id="PTHR12904">
    <property type="match status" value="1"/>
</dbReference>
<dbReference type="Proteomes" id="UP001307889">
    <property type="component" value="Chromosome 14"/>
</dbReference>
<dbReference type="Gene3D" id="3.80.10.10">
    <property type="entry name" value="Ribonuclease Inhibitor"/>
    <property type="match status" value="2"/>
</dbReference>
<organism evidence="4 5">
    <name type="scientific">Nesidiocoris tenuis</name>
    <dbReference type="NCBI Taxonomy" id="355587"/>
    <lineage>
        <taxon>Eukaryota</taxon>
        <taxon>Metazoa</taxon>
        <taxon>Ecdysozoa</taxon>
        <taxon>Arthropoda</taxon>
        <taxon>Hexapoda</taxon>
        <taxon>Insecta</taxon>
        <taxon>Pterygota</taxon>
        <taxon>Neoptera</taxon>
        <taxon>Paraneoptera</taxon>
        <taxon>Hemiptera</taxon>
        <taxon>Heteroptera</taxon>
        <taxon>Panheteroptera</taxon>
        <taxon>Cimicomorpha</taxon>
        <taxon>Miridae</taxon>
        <taxon>Dicyphina</taxon>
        <taxon>Nesidiocoris</taxon>
    </lineage>
</organism>
<dbReference type="InterPro" id="IPR051341">
    <property type="entry name" value="Zyg-11_UBL_adapter"/>
</dbReference>
<evidence type="ECO:0000259" key="3">
    <source>
        <dbReference type="Pfam" id="PF25013"/>
    </source>
</evidence>
<keyword evidence="1" id="KW-0833">Ubl conjugation pathway</keyword>
<feature type="domain" description="Zer-1-like leucine-rich repeats region" evidence="3">
    <location>
        <begin position="195"/>
        <end position="326"/>
    </location>
</feature>
<gene>
    <name evidence="4" type="ORF">NTJ_15659</name>
</gene>
<dbReference type="InterPro" id="IPR055142">
    <property type="entry name" value="ZER1-like_C"/>
</dbReference>
<evidence type="ECO:0000259" key="2">
    <source>
        <dbReference type="Pfam" id="PF22964"/>
    </source>
</evidence>
<evidence type="ECO:0000313" key="5">
    <source>
        <dbReference type="Proteomes" id="UP001307889"/>
    </source>
</evidence>
<evidence type="ECO:0000256" key="1">
    <source>
        <dbReference type="ARBA" id="ARBA00022786"/>
    </source>
</evidence>
<dbReference type="InterPro" id="IPR056845">
    <property type="entry name" value="LRR_Zer-1"/>
</dbReference>
<dbReference type="Pfam" id="PF25013">
    <property type="entry name" value="LRR_Zer-1"/>
    <property type="match status" value="1"/>
</dbReference>
<proteinExistence type="predicted"/>
<name>A0ABN7BHL2_9HEMI</name>
<evidence type="ECO:0000313" key="4">
    <source>
        <dbReference type="EMBL" id="BET02841.1"/>
    </source>
</evidence>
<accession>A0ABN7BHL2</accession>
<reference evidence="4 5" key="1">
    <citation type="submission" date="2023-09" db="EMBL/GenBank/DDBJ databases">
        <title>Nesidiocoris tenuis whole genome shotgun sequence.</title>
        <authorList>
            <person name="Shibata T."/>
            <person name="Shimoda M."/>
            <person name="Kobayashi T."/>
            <person name="Uehara T."/>
        </authorList>
    </citation>
    <scope>NUCLEOTIDE SEQUENCE [LARGE SCALE GENOMIC DNA]</scope>
    <source>
        <strain evidence="4 5">Japan</strain>
    </source>
</reference>
<dbReference type="InterPro" id="IPR032675">
    <property type="entry name" value="LRR_dom_sf"/>
</dbReference>
<dbReference type="SMART" id="SM00367">
    <property type="entry name" value="LRR_CC"/>
    <property type="match status" value="3"/>
</dbReference>
<protein>
    <recommendedName>
        <fullName evidence="6">Protein zer-1 homolog</fullName>
    </recommendedName>
</protein>
<keyword evidence="5" id="KW-1185">Reference proteome</keyword>